<dbReference type="PROSITE" id="PS51318">
    <property type="entry name" value="TAT"/>
    <property type="match status" value="1"/>
</dbReference>
<gene>
    <name evidence="2" type="ordered locus">AciX8_4797</name>
</gene>
<dbReference type="EMBL" id="CP003130">
    <property type="protein sequence ID" value="AEU39066.1"/>
    <property type="molecule type" value="Genomic_DNA"/>
</dbReference>
<keyword evidence="3" id="KW-1185">Reference proteome</keyword>
<protein>
    <submittedName>
        <fullName evidence="2">Uncharacterized protein</fullName>
    </submittedName>
</protein>
<dbReference type="InterPro" id="IPR017853">
    <property type="entry name" value="GH"/>
</dbReference>
<evidence type="ECO:0000313" key="2">
    <source>
        <dbReference type="EMBL" id="AEU39066.1"/>
    </source>
</evidence>
<dbReference type="Gene3D" id="2.60.40.1180">
    <property type="entry name" value="Golgi alpha-mannosidase II"/>
    <property type="match status" value="1"/>
</dbReference>
<dbReference type="Proteomes" id="UP000007113">
    <property type="component" value="Chromosome"/>
</dbReference>
<dbReference type="eggNOG" id="COG3534">
    <property type="taxonomic scope" value="Bacteria"/>
</dbReference>
<feature type="chain" id="PRO_5003513261" evidence="1">
    <location>
        <begin position="28"/>
        <end position="498"/>
    </location>
</feature>
<dbReference type="InterPro" id="IPR006311">
    <property type="entry name" value="TAT_signal"/>
</dbReference>
<sequence length="498" mass="53169" precursor="true">MKFMDRRRFLLTTAATAATLPSLRALAQSPAAVAKLTLHPDAPGPTVPQNFIGLSYETQQLSDPAFFSANNEGLVARFRELSPNGVLRIGGNTSDVGWWKPTPTSKQPPLPPSVVIVTPGPDERPFQELAYSVTPEAVTNLRSFLDATGWTCLYGINLGTSTPARAAEEAVFVAKTLGSKLEYFQVGNEPDGFTRRFREKAKWTADAYLDEWLAAANAIRARVPSARFGLPDTAGNPEWSTTISTRLAAMHEHPEIAAISHHYYFTGPPSNPKANLDELLKSNPKVQSVAETTRAAAARIGTKYRMTEGNSCYRGGRPGMSDVFGAALWSADYLLTLASLGYAGANLHGGSGKAVADSLGGTLPGELLMPDPKAPHPRPFYTPIAEVEGRYVAEPVSYGMRFAGHFAGATFIPVDFNSGEVNATAFAAKLPTGQIVVAIINKDKAKALHIDLAGYSLAFTLSAPSLASTKVELTEPSKFREASIVAPASAVLLYGSQG</sequence>
<dbReference type="STRING" id="682795.AciX8_4797"/>
<dbReference type="KEGG" id="gma:AciX8_4797"/>
<dbReference type="AlphaFoldDB" id="G8NYK7"/>
<organism evidence="2 3">
    <name type="scientific">Granulicella mallensis (strain ATCC BAA-1857 / DSM 23137 / MP5ACTX8)</name>
    <dbReference type="NCBI Taxonomy" id="682795"/>
    <lineage>
        <taxon>Bacteria</taxon>
        <taxon>Pseudomonadati</taxon>
        <taxon>Acidobacteriota</taxon>
        <taxon>Terriglobia</taxon>
        <taxon>Terriglobales</taxon>
        <taxon>Acidobacteriaceae</taxon>
        <taxon>Granulicella</taxon>
    </lineage>
</organism>
<feature type="signal peptide" evidence="1">
    <location>
        <begin position="1"/>
        <end position="27"/>
    </location>
</feature>
<evidence type="ECO:0000313" key="3">
    <source>
        <dbReference type="Proteomes" id="UP000007113"/>
    </source>
</evidence>
<keyword evidence="1" id="KW-0732">Signal</keyword>
<proteinExistence type="predicted"/>
<accession>G8NYK7</accession>
<dbReference type="PANTHER" id="PTHR36183">
    <property type="entry name" value="BETA-GLUCURONIDASE"/>
    <property type="match status" value="1"/>
</dbReference>
<dbReference type="PANTHER" id="PTHR36183:SF2">
    <property type="entry name" value="BETA-GLUCURONIDASE C-TERMINAL DOMAIN-CONTAINING PROTEIN"/>
    <property type="match status" value="1"/>
</dbReference>
<name>G8NYK7_GRAMM</name>
<dbReference type="InterPro" id="IPR013780">
    <property type="entry name" value="Glyco_hydro_b"/>
</dbReference>
<dbReference type="Gene3D" id="3.20.20.80">
    <property type="entry name" value="Glycosidases"/>
    <property type="match status" value="1"/>
</dbReference>
<dbReference type="SUPFAM" id="SSF51445">
    <property type="entry name" value="(Trans)glycosidases"/>
    <property type="match status" value="1"/>
</dbReference>
<reference evidence="2 3" key="1">
    <citation type="submission" date="2011-11" db="EMBL/GenBank/DDBJ databases">
        <title>Complete sequence of Granulicella mallensis MP5ACTX8.</title>
        <authorList>
            <consortium name="US DOE Joint Genome Institute"/>
            <person name="Lucas S."/>
            <person name="Copeland A."/>
            <person name="Lapidus A."/>
            <person name="Cheng J.-F."/>
            <person name="Goodwin L."/>
            <person name="Pitluck S."/>
            <person name="Peters L."/>
            <person name="Lu M."/>
            <person name="Detter J.C."/>
            <person name="Han C."/>
            <person name="Tapia R."/>
            <person name="Land M."/>
            <person name="Hauser L."/>
            <person name="Kyrpides N."/>
            <person name="Ivanova N."/>
            <person name="Mikhailova N."/>
            <person name="Pagani I."/>
            <person name="Rawat S."/>
            <person name="Mannisto M."/>
            <person name="Haggblom M."/>
            <person name="Woyke T."/>
        </authorList>
    </citation>
    <scope>NUCLEOTIDE SEQUENCE [LARGE SCALE GENOMIC DNA]</scope>
    <source>
        <strain evidence="3">ATCC BAA-1857 / DSM 23137 / MP5ACTX8</strain>
    </source>
</reference>
<dbReference type="InterPro" id="IPR052974">
    <property type="entry name" value="GH79_Enzymes"/>
</dbReference>
<evidence type="ECO:0000256" key="1">
    <source>
        <dbReference type="SAM" id="SignalP"/>
    </source>
</evidence>
<dbReference type="HOGENOM" id="CLU_026559_0_0_0"/>